<organism evidence="1 2">
    <name type="scientific">Portunus trituberculatus</name>
    <name type="common">Swimming crab</name>
    <name type="synonym">Neptunus trituberculatus</name>
    <dbReference type="NCBI Taxonomy" id="210409"/>
    <lineage>
        <taxon>Eukaryota</taxon>
        <taxon>Metazoa</taxon>
        <taxon>Ecdysozoa</taxon>
        <taxon>Arthropoda</taxon>
        <taxon>Crustacea</taxon>
        <taxon>Multicrustacea</taxon>
        <taxon>Malacostraca</taxon>
        <taxon>Eumalacostraca</taxon>
        <taxon>Eucarida</taxon>
        <taxon>Decapoda</taxon>
        <taxon>Pleocyemata</taxon>
        <taxon>Brachyura</taxon>
        <taxon>Eubrachyura</taxon>
        <taxon>Portunoidea</taxon>
        <taxon>Portunidae</taxon>
        <taxon>Portuninae</taxon>
        <taxon>Portunus</taxon>
    </lineage>
</organism>
<name>A0A5B7JYC8_PORTR</name>
<accession>A0A5B7JYC8</accession>
<evidence type="ECO:0000313" key="2">
    <source>
        <dbReference type="Proteomes" id="UP000324222"/>
    </source>
</evidence>
<comment type="caution">
    <text evidence="1">The sequence shown here is derived from an EMBL/GenBank/DDBJ whole genome shotgun (WGS) entry which is preliminary data.</text>
</comment>
<proteinExistence type="predicted"/>
<evidence type="ECO:0000313" key="1">
    <source>
        <dbReference type="EMBL" id="MPC98117.1"/>
    </source>
</evidence>
<dbReference type="AlphaFoldDB" id="A0A5B7JYC8"/>
<sequence length="26" mass="3202">MTRFHIHSAYYFGDFIQLQKLMRGLK</sequence>
<keyword evidence="2" id="KW-1185">Reference proteome</keyword>
<gene>
    <name evidence="1" type="ORF">E2C01_093469</name>
</gene>
<dbReference type="EMBL" id="VSRR010112683">
    <property type="protein sequence ID" value="MPC98117.1"/>
    <property type="molecule type" value="Genomic_DNA"/>
</dbReference>
<dbReference type="Proteomes" id="UP000324222">
    <property type="component" value="Unassembled WGS sequence"/>
</dbReference>
<protein>
    <submittedName>
        <fullName evidence="1">Uncharacterized protein</fullName>
    </submittedName>
</protein>
<reference evidence="1 2" key="1">
    <citation type="submission" date="2019-05" db="EMBL/GenBank/DDBJ databases">
        <title>Another draft genome of Portunus trituberculatus and its Hox gene families provides insights of decapod evolution.</title>
        <authorList>
            <person name="Jeong J.-H."/>
            <person name="Song I."/>
            <person name="Kim S."/>
            <person name="Choi T."/>
            <person name="Kim D."/>
            <person name="Ryu S."/>
            <person name="Kim W."/>
        </authorList>
    </citation>
    <scope>NUCLEOTIDE SEQUENCE [LARGE SCALE GENOMIC DNA]</scope>
    <source>
        <tissue evidence="1">Muscle</tissue>
    </source>
</reference>